<dbReference type="EMBL" id="BAAAQK010000003">
    <property type="protein sequence ID" value="GAA1834341.1"/>
    <property type="molecule type" value="Genomic_DNA"/>
</dbReference>
<reference evidence="1 2" key="1">
    <citation type="journal article" date="2019" name="Int. J. Syst. Evol. Microbiol.">
        <title>The Global Catalogue of Microorganisms (GCM) 10K type strain sequencing project: providing services to taxonomists for standard genome sequencing and annotation.</title>
        <authorList>
            <consortium name="The Broad Institute Genomics Platform"/>
            <consortium name="The Broad Institute Genome Sequencing Center for Infectious Disease"/>
            <person name="Wu L."/>
            <person name="Ma J."/>
        </authorList>
    </citation>
    <scope>NUCLEOTIDE SEQUENCE [LARGE SCALE GENOMIC DNA]</scope>
    <source>
        <strain evidence="1 2">JCM 16009</strain>
    </source>
</reference>
<protein>
    <recommendedName>
        <fullName evidence="3">DUF4267 domain-containing protein</fullName>
    </recommendedName>
</protein>
<evidence type="ECO:0000313" key="1">
    <source>
        <dbReference type="EMBL" id="GAA1834341.1"/>
    </source>
</evidence>
<keyword evidence="2" id="KW-1185">Reference proteome</keyword>
<organism evidence="1 2">
    <name type="scientific">Pseudonocardia ailaonensis</name>
    <dbReference type="NCBI Taxonomy" id="367279"/>
    <lineage>
        <taxon>Bacteria</taxon>
        <taxon>Bacillati</taxon>
        <taxon>Actinomycetota</taxon>
        <taxon>Actinomycetes</taxon>
        <taxon>Pseudonocardiales</taxon>
        <taxon>Pseudonocardiaceae</taxon>
        <taxon>Pseudonocardia</taxon>
    </lineage>
</organism>
<evidence type="ECO:0008006" key="3">
    <source>
        <dbReference type="Google" id="ProtNLM"/>
    </source>
</evidence>
<proteinExistence type="predicted"/>
<name>A0ABN2MPM2_9PSEU</name>
<comment type="caution">
    <text evidence="1">The sequence shown here is derived from an EMBL/GenBank/DDBJ whole genome shotgun (WGS) entry which is preliminary data.</text>
</comment>
<dbReference type="Proteomes" id="UP001500449">
    <property type="component" value="Unassembled WGS sequence"/>
</dbReference>
<dbReference type="RefSeq" id="WP_344412923.1">
    <property type="nucleotide sequence ID" value="NZ_BAAAQK010000003.1"/>
</dbReference>
<sequence>MPRSPLPRSPLTTSPLARLLGLATTAYAVTTLVRPSVLTGPTEVGETPSTAVLTRAVGARDAASGLAIALAPGRRSLQLALATRAASDLGDAVAFGTADLSPEARKKILAVSLGWAALNVAALIAVGRS</sequence>
<accession>A0ABN2MPM2</accession>
<evidence type="ECO:0000313" key="2">
    <source>
        <dbReference type="Proteomes" id="UP001500449"/>
    </source>
</evidence>
<gene>
    <name evidence="1" type="ORF">GCM10009836_10680</name>
</gene>